<protein>
    <recommendedName>
        <fullName evidence="5">Glycine zipper family protein</fullName>
    </recommendedName>
</protein>
<evidence type="ECO:0000313" key="3">
    <source>
        <dbReference type="EMBL" id="TRD10774.1"/>
    </source>
</evidence>
<feature type="transmembrane region" description="Helical" evidence="1">
    <location>
        <begin position="104"/>
        <end position="125"/>
    </location>
</feature>
<keyword evidence="4" id="KW-1185">Reference proteome</keyword>
<dbReference type="RefSeq" id="WP_142787036.1">
    <property type="nucleotide sequence ID" value="NZ_VHJK01000001.1"/>
</dbReference>
<comment type="caution">
    <text evidence="3">The sequence shown here is derived from an EMBL/GenBank/DDBJ whole genome shotgun (WGS) entry which is preliminary data.</text>
</comment>
<keyword evidence="1" id="KW-0812">Transmembrane</keyword>
<name>A0A547P9Q7_9SPHN</name>
<evidence type="ECO:0000313" key="4">
    <source>
        <dbReference type="Proteomes" id="UP000316343"/>
    </source>
</evidence>
<sequence length="197" mass="21826">MKYKWAALVGAPLLALASAAPSAAQTNEMTDKDWREWQPDPAELSMPVLDFEPDDNDVANYKKYYYFNRSETSFEEALSDLRFCDELARGLATQNYYSNAGTSAIYGVGGVIGGAIGGAMAQAIYGSAEKRAKRRVNMRRCMHFKGYARHGLAKDLWQEFNFEEGNSSVEEKERQNMLAVQALVASSDLPATENVGL</sequence>
<feature type="chain" id="PRO_5021936230" description="Glycine zipper family protein" evidence="2">
    <location>
        <begin position="24"/>
        <end position="197"/>
    </location>
</feature>
<evidence type="ECO:0008006" key="5">
    <source>
        <dbReference type="Google" id="ProtNLM"/>
    </source>
</evidence>
<keyword evidence="1" id="KW-0472">Membrane</keyword>
<dbReference type="AlphaFoldDB" id="A0A547P9Q7"/>
<dbReference type="Proteomes" id="UP000316343">
    <property type="component" value="Unassembled WGS sequence"/>
</dbReference>
<proteinExistence type="predicted"/>
<dbReference type="EMBL" id="VHJK01000001">
    <property type="protein sequence ID" value="TRD10774.1"/>
    <property type="molecule type" value="Genomic_DNA"/>
</dbReference>
<reference evidence="3 4" key="1">
    <citation type="submission" date="2019-06" db="EMBL/GenBank/DDBJ databases">
        <title>Erythrobacter insulae sp. nov., isolated from a tidal flat.</title>
        <authorList>
            <person name="Yoon J.-H."/>
        </authorList>
    </citation>
    <scope>NUCLEOTIDE SEQUENCE [LARGE SCALE GENOMIC DNA]</scope>
    <source>
        <strain evidence="3 4">JBTF-M21</strain>
    </source>
</reference>
<evidence type="ECO:0000256" key="1">
    <source>
        <dbReference type="SAM" id="Phobius"/>
    </source>
</evidence>
<gene>
    <name evidence="3" type="ORF">FGU71_02085</name>
</gene>
<feature type="signal peptide" evidence="2">
    <location>
        <begin position="1"/>
        <end position="23"/>
    </location>
</feature>
<keyword evidence="1" id="KW-1133">Transmembrane helix</keyword>
<accession>A0A547P9Q7</accession>
<keyword evidence="2" id="KW-0732">Signal</keyword>
<organism evidence="3 4">
    <name type="scientific">Erythrobacter insulae</name>
    <dbReference type="NCBI Taxonomy" id="2584124"/>
    <lineage>
        <taxon>Bacteria</taxon>
        <taxon>Pseudomonadati</taxon>
        <taxon>Pseudomonadota</taxon>
        <taxon>Alphaproteobacteria</taxon>
        <taxon>Sphingomonadales</taxon>
        <taxon>Erythrobacteraceae</taxon>
        <taxon>Erythrobacter/Porphyrobacter group</taxon>
        <taxon>Erythrobacter</taxon>
    </lineage>
</organism>
<evidence type="ECO:0000256" key="2">
    <source>
        <dbReference type="SAM" id="SignalP"/>
    </source>
</evidence>
<dbReference type="OrthoDB" id="7390991at2"/>